<organism evidence="2 3">
    <name type="scientific">Asparagus officinalis</name>
    <name type="common">Garden asparagus</name>
    <dbReference type="NCBI Taxonomy" id="4686"/>
    <lineage>
        <taxon>Eukaryota</taxon>
        <taxon>Viridiplantae</taxon>
        <taxon>Streptophyta</taxon>
        <taxon>Embryophyta</taxon>
        <taxon>Tracheophyta</taxon>
        <taxon>Spermatophyta</taxon>
        <taxon>Magnoliopsida</taxon>
        <taxon>Liliopsida</taxon>
        <taxon>Asparagales</taxon>
        <taxon>Asparagaceae</taxon>
        <taxon>Asparagoideae</taxon>
        <taxon>Asparagus</taxon>
    </lineage>
</organism>
<keyword evidence="3" id="KW-1185">Reference proteome</keyword>
<gene>
    <name evidence="2" type="ORF">A4U43_C09F8200</name>
</gene>
<feature type="compositionally biased region" description="Gly residues" evidence="1">
    <location>
        <begin position="1"/>
        <end position="11"/>
    </location>
</feature>
<dbReference type="Proteomes" id="UP000243459">
    <property type="component" value="Chromosome 9"/>
</dbReference>
<name>A0A5P1E6C5_ASPOF</name>
<sequence>MRTWHGGGGPRSGRPEKNVRQFWTPDGTRNRGTDRGEQRAAAPGGVGAGTDAALATGWPNGSGPKRARTVDGGWPAARLDRGRVADQRWPSGDDGGRRRSEPPVGSSIATSGREAQATDGRSGS</sequence>
<evidence type="ECO:0000256" key="1">
    <source>
        <dbReference type="SAM" id="MobiDB-lite"/>
    </source>
</evidence>
<dbReference type="AlphaFoldDB" id="A0A5P1E6C5"/>
<evidence type="ECO:0000313" key="3">
    <source>
        <dbReference type="Proteomes" id="UP000243459"/>
    </source>
</evidence>
<evidence type="ECO:0000313" key="2">
    <source>
        <dbReference type="EMBL" id="ONK58108.1"/>
    </source>
</evidence>
<feature type="region of interest" description="Disordered" evidence="1">
    <location>
        <begin position="1"/>
        <end position="124"/>
    </location>
</feature>
<feature type="compositionally biased region" description="Basic and acidic residues" evidence="1">
    <location>
        <begin position="28"/>
        <end position="38"/>
    </location>
</feature>
<accession>A0A5P1E6C5</accession>
<proteinExistence type="predicted"/>
<reference evidence="3" key="1">
    <citation type="journal article" date="2017" name="Nat. Commun.">
        <title>The asparagus genome sheds light on the origin and evolution of a young Y chromosome.</title>
        <authorList>
            <person name="Harkess A."/>
            <person name="Zhou J."/>
            <person name="Xu C."/>
            <person name="Bowers J.E."/>
            <person name="Van der Hulst R."/>
            <person name="Ayyampalayam S."/>
            <person name="Mercati F."/>
            <person name="Riccardi P."/>
            <person name="McKain M.R."/>
            <person name="Kakrana A."/>
            <person name="Tang H."/>
            <person name="Ray J."/>
            <person name="Groenendijk J."/>
            <person name="Arikit S."/>
            <person name="Mathioni S.M."/>
            <person name="Nakano M."/>
            <person name="Shan H."/>
            <person name="Telgmann-Rauber A."/>
            <person name="Kanno A."/>
            <person name="Yue Z."/>
            <person name="Chen H."/>
            <person name="Li W."/>
            <person name="Chen Y."/>
            <person name="Xu X."/>
            <person name="Zhang Y."/>
            <person name="Luo S."/>
            <person name="Chen H."/>
            <person name="Gao J."/>
            <person name="Mao Z."/>
            <person name="Pires J.C."/>
            <person name="Luo M."/>
            <person name="Kudrna D."/>
            <person name="Wing R.A."/>
            <person name="Meyers B.C."/>
            <person name="Yi K."/>
            <person name="Kong H."/>
            <person name="Lavrijsen P."/>
            <person name="Sunseri F."/>
            <person name="Falavigna A."/>
            <person name="Ye Y."/>
            <person name="Leebens-Mack J.H."/>
            <person name="Chen G."/>
        </authorList>
    </citation>
    <scope>NUCLEOTIDE SEQUENCE [LARGE SCALE GENOMIC DNA]</scope>
    <source>
        <strain evidence="3">cv. DH0086</strain>
    </source>
</reference>
<dbReference type="Gramene" id="ONK58108">
    <property type="protein sequence ID" value="ONK58108"/>
    <property type="gene ID" value="A4U43_C09F8200"/>
</dbReference>
<dbReference type="EMBL" id="CM007389">
    <property type="protein sequence ID" value="ONK58108.1"/>
    <property type="molecule type" value="Genomic_DNA"/>
</dbReference>
<protein>
    <submittedName>
        <fullName evidence="2">Uncharacterized protein</fullName>
    </submittedName>
</protein>